<name>A0A1A8TRC2_9GAMM</name>
<dbReference type="SUPFAM" id="SSF51306">
    <property type="entry name" value="LexA/Signal peptidase"/>
    <property type="match status" value="1"/>
</dbReference>
<reference evidence="1 2" key="1">
    <citation type="submission" date="2016-06" db="EMBL/GenBank/DDBJ databases">
        <authorList>
            <person name="Kjaerup R.B."/>
            <person name="Dalgaard T.S."/>
            <person name="Juul-Madsen H.R."/>
        </authorList>
    </citation>
    <scope>NUCLEOTIDE SEQUENCE [LARGE SCALE GENOMIC DNA]</scope>
    <source>
        <strain evidence="1 2">CECT 5080</strain>
    </source>
</reference>
<proteinExistence type="predicted"/>
<accession>A0A1A8TRC2</accession>
<keyword evidence="2" id="KW-1185">Reference proteome</keyword>
<gene>
    <name evidence="1" type="ORF">MAQ5080_03346</name>
</gene>
<evidence type="ECO:0008006" key="3">
    <source>
        <dbReference type="Google" id="ProtNLM"/>
    </source>
</evidence>
<dbReference type="InterPro" id="IPR036286">
    <property type="entry name" value="LexA/Signal_pep-like_sf"/>
</dbReference>
<organism evidence="1 2">
    <name type="scientific">Marinomonas aquimarina</name>
    <dbReference type="NCBI Taxonomy" id="295068"/>
    <lineage>
        <taxon>Bacteria</taxon>
        <taxon>Pseudomonadati</taxon>
        <taxon>Pseudomonadota</taxon>
        <taxon>Gammaproteobacteria</taxon>
        <taxon>Oceanospirillales</taxon>
        <taxon>Oceanospirillaceae</taxon>
        <taxon>Marinomonas</taxon>
    </lineage>
</organism>
<sequence>MTNDGGIYAINYDGELFVKRVQKQLNGTVVIASTDLNTIKIIGRVIWSGHLMI</sequence>
<evidence type="ECO:0000313" key="2">
    <source>
        <dbReference type="Proteomes" id="UP000092627"/>
    </source>
</evidence>
<dbReference type="Proteomes" id="UP000092627">
    <property type="component" value="Unassembled WGS sequence"/>
</dbReference>
<dbReference type="RefSeq" id="WP_156496600.1">
    <property type="nucleotide sequence ID" value="NZ_FLOC01000026.1"/>
</dbReference>
<dbReference type="OrthoDB" id="5959816at2"/>
<dbReference type="EMBL" id="FLOC01000026">
    <property type="protein sequence ID" value="SBS36061.1"/>
    <property type="molecule type" value="Genomic_DNA"/>
</dbReference>
<dbReference type="STRING" id="295068.MAQ5080_03346"/>
<protein>
    <recommendedName>
        <fullName evidence="3">Peptidase S24/S26A/S26B/S26C domain-containing protein</fullName>
    </recommendedName>
</protein>
<dbReference type="AlphaFoldDB" id="A0A1A8TRC2"/>
<evidence type="ECO:0000313" key="1">
    <source>
        <dbReference type="EMBL" id="SBS36061.1"/>
    </source>
</evidence>